<evidence type="ECO:0000313" key="3">
    <source>
        <dbReference type="Proteomes" id="UP000587415"/>
    </source>
</evidence>
<reference evidence="2 3" key="1">
    <citation type="submission" date="2020-03" db="EMBL/GenBank/DDBJ databases">
        <title>Genomic Encyclopedia of Type Strains, Phase IV (KMG-IV): sequencing the most valuable type-strain genomes for metagenomic binning, comparative biology and taxonomic classification.</title>
        <authorList>
            <person name="Goeker M."/>
        </authorList>
    </citation>
    <scope>NUCLEOTIDE SEQUENCE [LARGE SCALE GENOMIC DNA]</scope>
    <source>
        <strain evidence="2 3">DSM 4736</strain>
    </source>
</reference>
<dbReference type="EMBL" id="JAATJM010000001">
    <property type="protein sequence ID" value="NJC39902.1"/>
    <property type="molecule type" value="Genomic_DNA"/>
</dbReference>
<proteinExistence type="predicted"/>
<sequence length="87" mass="9316">MEQMTMTPSRRLEARHAYGRAVDAFEPVAWRPPSPARFDGRVANDVRPEPEPTFSDMAGGVPAWLTITLGGVIAALTGAMLGGALHI</sequence>
<protein>
    <submittedName>
        <fullName evidence="2">Uncharacterized protein</fullName>
    </submittedName>
</protein>
<accession>A0A7X5YHX8</accession>
<gene>
    <name evidence="2" type="ORF">GGQ87_000160</name>
</gene>
<keyword evidence="3" id="KW-1185">Reference proteome</keyword>
<dbReference type="Proteomes" id="UP000587415">
    <property type="component" value="Unassembled WGS sequence"/>
</dbReference>
<keyword evidence="1" id="KW-0812">Transmembrane</keyword>
<name>A0A7X5YHX8_9CAUL</name>
<evidence type="ECO:0000313" key="2">
    <source>
        <dbReference type="EMBL" id="NJC39902.1"/>
    </source>
</evidence>
<keyword evidence="1" id="KW-0472">Membrane</keyword>
<feature type="transmembrane region" description="Helical" evidence="1">
    <location>
        <begin position="63"/>
        <end position="85"/>
    </location>
</feature>
<keyword evidence="1" id="KW-1133">Transmembrane helix</keyword>
<organism evidence="2 3">
    <name type="scientific">Brevundimonas alba</name>
    <dbReference type="NCBI Taxonomy" id="74314"/>
    <lineage>
        <taxon>Bacteria</taxon>
        <taxon>Pseudomonadati</taxon>
        <taxon>Pseudomonadota</taxon>
        <taxon>Alphaproteobacteria</taxon>
        <taxon>Caulobacterales</taxon>
        <taxon>Caulobacteraceae</taxon>
        <taxon>Brevundimonas</taxon>
    </lineage>
</organism>
<dbReference type="AlphaFoldDB" id="A0A7X5YHX8"/>
<comment type="caution">
    <text evidence="2">The sequence shown here is derived from an EMBL/GenBank/DDBJ whole genome shotgun (WGS) entry which is preliminary data.</text>
</comment>
<evidence type="ECO:0000256" key="1">
    <source>
        <dbReference type="SAM" id="Phobius"/>
    </source>
</evidence>